<organism evidence="1">
    <name type="scientific">Spongospora subterranea</name>
    <dbReference type="NCBI Taxonomy" id="70186"/>
    <lineage>
        <taxon>Eukaryota</taxon>
        <taxon>Sar</taxon>
        <taxon>Rhizaria</taxon>
        <taxon>Endomyxa</taxon>
        <taxon>Phytomyxea</taxon>
        <taxon>Plasmodiophorida</taxon>
        <taxon>Plasmodiophoridae</taxon>
        <taxon>Spongospora</taxon>
    </lineage>
</organism>
<sequence>MSGTGRTGNISEQTKFSADFSTVGDSAKLFLRKKRNSGPNPIRGFEPVLVLDDQQNKDKGRLADWKVNVFVVSRRSLNGSSILLLLFTNVPPHCAPPNRFVPVRFCRLERAVVGMTTSLVSRHTSKTSALLDRPIWTLFSFAGFCRYPII</sequence>
<name>A0A0H5QP89_9EUKA</name>
<protein>
    <submittedName>
        <fullName evidence="1">Uncharacterized protein</fullName>
    </submittedName>
</protein>
<reference evidence="1" key="1">
    <citation type="submission" date="2015-04" db="EMBL/GenBank/DDBJ databases">
        <title>The genome sequence of the plant pathogenic Rhizarian Plasmodiophora brassicae reveals insights in its biotrophic life cycle and the origin of chitin synthesis.</title>
        <authorList>
            <person name="Schwelm A."/>
            <person name="Fogelqvist J."/>
            <person name="Knaust A."/>
            <person name="Julke S."/>
            <person name="Lilja T."/>
            <person name="Dhandapani V."/>
            <person name="Bonilla-Rosso G."/>
            <person name="Karlsson M."/>
            <person name="Shevchenko A."/>
            <person name="Choi S.R."/>
            <person name="Kim H.G."/>
            <person name="Park J.Y."/>
            <person name="Lim Y.P."/>
            <person name="Ludwig-Muller J."/>
            <person name="Dixelius C."/>
        </authorList>
    </citation>
    <scope>NUCLEOTIDE SEQUENCE</scope>
    <source>
        <tissue evidence="1">Potato root galls</tissue>
    </source>
</reference>
<dbReference type="AlphaFoldDB" id="A0A0H5QP89"/>
<dbReference type="EMBL" id="HACM01003416">
    <property type="protein sequence ID" value="CRZ03858.1"/>
    <property type="molecule type" value="Transcribed_RNA"/>
</dbReference>
<proteinExistence type="predicted"/>
<accession>A0A0H5QP89</accession>
<evidence type="ECO:0000313" key="1">
    <source>
        <dbReference type="EMBL" id="CRZ03858.1"/>
    </source>
</evidence>